<protein>
    <submittedName>
        <fullName evidence="1">(northern house mosquito) hypothetical protein</fullName>
    </submittedName>
</protein>
<name>A0A8D8FHQ3_CULPI</name>
<evidence type="ECO:0000313" key="1">
    <source>
        <dbReference type="EMBL" id="CAG6471866.1"/>
    </source>
</evidence>
<reference evidence="1" key="1">
    <citation type="submission" date="2021-05" db="EMBL/GenBank/DDBJ databases">
        <authorList>
            <person name="Alioto T."/>
            <person name="Alioto T."/>
            <person name="Gomez Garrido J."/>
        </authorList>
    </citation>
    <scope>NUCLEOTIDE SEQUENCE</scope>
</reference>
<dbReference type="EMBL" id="HBUE01068832">
    <property type="protein sequence ID" value="CAG6471866.1"/>
    <property type="molecule type" value="Transcribed_RNA"/>
</dbReference>
<accession>A0A8D8FHQ3</accession>
<sequence length="117" mass="12383">MLLPFTASLSLLADGFIKLFHDTFGLAPPSQFCSNLEMLSLSSDDRLGAAAGGGFFVTLTSVFESDFESIFFDKNDAVDDDGDKGDSLGSGFEGFEVPLLNGRPFVSGLLGLDVGRC</sequence>
<proteinExistence type="predicted"/>
<dbReference type="AlphaFoldDB" id="A0A8D8FHQ3"/>
<organism evidence="1">
    <name type="scientific">Culex pipiens</name>
    <name type="common">House mosquito</name>
    <dbReference type="NCBI Taxonomy" id="7175"/>
    <lineage>
        <taxon>Eukaryota</taxon>
        <taxon>Metazoa</taxon>
        <taxon>Ecdysozoa</taxon>
        <taxon>Arthropoda</taxon>
        <taxon>Hexapoda</taxon>
        <taxon>Insecta</taxon>
        <taxon>Pterygota</taxon>
        <taxon>Neoptera</taxon>
        <taxon>Endopterygota</taxon>
        <taxon>Diptera</taxon>
        <taxon>Nematocera</taxon>
        <taxon>Culicoidea</taxon>
        <taxon>Culicidae</taxon>
        <taxon>Culicinae</taxon>
        <taxon>Culicini</taxon>
        <taxon>Culex</taxon>
        <taxon>Culex</taxon>
    </lineage>
</organism>